<gene>
    <name evidence="1" type="ordered locus">CNE_1c17270</name>
</gene>
<accession>G0EVQ2</accession>
<dbReference type="HOGENOM" id="CLU_3342749_0_0_4"/>
<evidence type="ECO:0000313" key="2">
    <source>
        <dbReference type="Proteomes" id="UP000006798"/>
    </source>
</evidence>
<evidence type="ECO:0000313" key="1">
    <source>
        <dbReference type="EMBL" id="AEI77067.1"/>
    </source>
</evidence>
<organism evidence="1 2">
    <name type="scientific">Cupriavidus necator (strain ATCC 43291 / DSM 13513 / CCUG 52238 / LMG 8453 / N-1)</name>
    <name type="common">Ralstonia eutropha</name>
    <dbReference type="NCBI Taxonomy" id="1042878"/>
    <lineage>
        <taxon>Bacteria</taxon>
        <taxon>Pseudomonadati</taxon>
        <taxon>Pseudomonadota</taxon>
        <taxon>Betaproteobacteria</taxon>
        <taxon>Burkholderiales</taxon>
        <taxon>Burkholderiaceae</taxon>
        <taxon>Cupriavidus</taxon>
    </lineage>
</organism>
<dbReference type="AlphaFoldDB" id="G0EVQ2"/>
<sequence length="37" mass="4183">MMMEIAIKVRHCNHDLKIVEMLNAGNIEPDTEVCNVA</sequence>
<proteinExistence type="predicted"/>
<protein>
    <submittedName>
        <fullName evidence="1">Uncharacterized protein</fullName>
    </submittedName>
</protein>
<dbReference type="EMBL" id="CP002877">
    <property type="protein sequence ID" value="AEI77067.1"/>
    <property type="molecule type" value="Genomic_DNA"/>
</dbReference>
<reference evidence="1 2" key="1">
    <citation type="journal article" date="2011" name="J. Bacteriol.">
        <title>Complete genome sequence of the type strain Cupriavidus necator N-1.</title>
        <authorList>
            <person name="Poehlein A."/>
            <person name="Kusian B."/>
            <person name="Friedrich B."/>
            <person name="Daniel R."/>
            <person name="Bowien B."/>
        </authorList>
    </citation>
    <scope>NUCLEOTIDE SEQUENCE [LARGE SCALE GENOMIC DNA]</scope>
    <source>
        <strain evidence="2">ATCC 43291 / DSM 13513 / CCUG 52238 / LMG 8453 / N-1</strain>
    </source>
</reference>
<name>G0EVQ2_CUPNN</name>
<dbReference type="KEGG" id="cnc:CNE_1c17270"/>
<dbReference type="Proteomes" id="UP000006798">
    <property type="component" value="Chromosome 1"/>
</dbReference>